<proteinExistence type="inferred from homology"/>
<dbReference type="GO" id="GO:0046872">
    <property type="term" value="F:metal ion binding"/>
    <property type="evidence" value="ECO:0007669"/>
    <property type="project" value="UniProtKB-KW"/>
</dbReference>
<gene>
    <name evidence="6" type="ORF">BN55_05610</name>
</gene>
<feature type="binding site" evidence="5">
    <location>
        <position position="227"/>
    </location>
    <ligand>
        <name>a divalent metal cation</name>
        <dbReference type="ChEBI" id="CHEBI:60240"/>
        <label>1</label>
    </ligand>
</feature>
<dbReference type="GO" id="GO:0005737">
    <property type="term" value="C:cytoplasm"/>
    <property type="evidence" value="ECO:0007669"/>
    <property type="project" value="TreeGrafter"/>
</dbReference>
<evidence type="ECO:0000313" key="6">
    <source>
        <dbReference type="EMBL" id="CCI82576.1"/>
    </source>
</evidence>
<dbReference type="NCBIfam" id="TIGR00486">
    <property type="entry name" value="YbgI_SA1388"/>
    <property type="match status" value="1"/>
</dbReference>
<dbReference type="PANTHER" id="PTHR13799:SF14">
    <property type="entry name" value="GTP CYCLOHYDROLASE 1 TYPE 2 HOMOLOG"/>
    <property type="match status" value="1"/>
</dbReference>
<protein>
    <recommendedName>
        <fullName evidence="3">GTP cyclohydrolase 1 type 2 homolog</fullName>
    </recommendedName>
</protein>
<evidence type="ECO:0000256" key="2">
    <source>
        <dbReference type="ARBA" id="ARBA00011643"/>
    </source>
</evidence>
<evidence type="ECO:0000256" key="5">
    <source>
        <dbReference type="PIRSR" id="PIRSR602678-1"/>
    </source>
</evidence>
<dbReference type="SUPFAM" id="SSF102705">
    <property type="entry name" value="NIF3 (NGG1p interacting factor 3)-like"/>
    <property type="match status" value="1"/>
</dbReference>
<dbReference type="PATRIC" id="fig|1423758.3.peg.1631"/>
<dbReference type="Pfam" id="PF01784">
    <property type="entry name" value="DUF34_NIF3"/>
    <property type="match status" value="1"/>
</dbReference>
<reference evidence="6 7" key="1">
    <citation type="submission" date="2012-06" db="EMBL/GenBank/DDBJ databases">
        <title>Draft Genome Sequence of Lactobacillus hominis Strain CRBIP 24.179T, isolated from human intestine.</title>
        <authorList>
            <person name="Cousin S."/>
            <person name="Ma L."/>
            <person name="Bizet C."/>
            <person name="Loux V."/>
            <person name="Bouchier C."/>
            <person name="Clermont D."/>
            <person name="Creno S."/>
        </authorList>
    </citation>
    <scope>NUCLEOTIDE SEQUENCE [LARGE SCALE GENOMIC DNA]</scope>
    <source>
        <strain evidence="7">CRBIP 24.179T</strain>
    </source>
</reference>
<dbReference type="RefSeq" id="WP_008471702.1">
    <property type="nucleotide sequence ID" value="NZ_AYZP01000005.1"/>
</dbReference>
<feature type="binding site" evidence="5">
    <location>
        <position position="224"/>
    </location>
    <ligand>
        <name>a divalent metal cation</name>
        <dbReference type="ChEBI" id="CHEBI:60240"/>
        <label>1</label>
    </ligand>
</feature>
<evidence type="ECO:0000256" key="1">
    <source>
        <dbReference type="ARBA" id="ARBA00006964"/>
    </source>
</evidence>
<evidence type="ECO:0000256" key="3">
    <source>
        <dbReference type="ARBA" id="ARBA00022112"/>
    </source>
</evidence>
<accession>I7JVC1</accession>
<dbReference type="Gene3D" id="3.40.1390.30">
    <property type="entry name" value="NIF3 (NGG1p interacting factor 3)-like"/>
    <property type="match status" value="2"/>
</dbReference>
<dbReference type="STRING" id="1423758.FC41_GL001601"/>
<feature type="binding site" evidence="5">
    <location>
        <position position="65"/>
    </location>
    <ligand>
        <name>a divalent metal cation</name>
        <dbReference type="ChEBI" id="CHEBI:60240"/>
        <label>1</label>
    </ligand>
</feature>
<organism evidence="6 7">
    <name type="scientific">Lactobacillus hominis DSM 23910 = CRBIP 24.179</name>
    <dbReference type="NCBI Taxonomy" id="1423758"/>
    <lineage>
        <taxon>Bacteria</taxon>
        <taxon>Bacillati</taxon>
        <taxon>Bacillota</taxon>
        <taxon>Bacilli</taxon>
        <taxon>Lactobacillales</taxon>
        <taxon>Lactobacillaceae</taxon>
        <taxon>Lactobacillus</taxon>
    </lineage>
</organism>
<evidence type="ECO:0000256" key="4">
    <source>
        <dbReference type="ARBA" id="ARBA00022723"/>
    </source>
</evidence>
<dbReference type="PANTHER" id="PTHR13799">
    <property type="entry name" value="NGG1 INTERACTING FACTOR 3"/>
    <property type="match status" value="1"/>
</dbReference>
<dbReference type="InterPro" id="IPR036069">
    <property type="entry name" value="DUF34/NIF3_sf"/>
</dbReference>
<comment type="similarity">
    <text evidence="1">Belongs to the GTP cyclohydrolase I type 2/NIF3 family.</text>
</comment>
<dbReference type="eggNOG" id="COG0327">
    <property type="taxonomic scope" value="Bacteria"/>
</dbReference>
<evidence type="ECO:0000313" key="7">
    <source>
        <dbReference type="Proteomes" id="UP000009320"/>
    </source>
</evidence>
<dbReference type="Proteomes" id="UP000009320">
    <property type="component" value="Unassembled WGS sequence"/>
</dbReference>
<feature type="binding site" evidence="5">
    <location>
        <position position="104"/>
    </location>
    <ligand>
        <name>a divalent metal cation</name>
        <dbReference type="ChEBI" id="CHEBI:60240"/>
        <label>1</label>
    </ligand>
</feature>
<keyword evidence="7" id="KW-1185">Reference proteome</keyword>
<dbReference type="GeneID" id="82847782"/>
<dbReference type="FunFam" id="3.40.1390.30:FF:000001">
    <property type="entry name" value="GTP cyclohydrolase 1 type 2"/>
    <property type="match status" value="1"/>
</dbReference>
<dbReference type="EMBL" id="CAKE01000028">
    <property type="protein sequence ID" value="CCI82576.1"/>
    <property type="molecule type" value="Genomic_DNA"/>
</dbReference>
<comment type="caution">
    <text evidence="6">The sequence shown here is derived from an EMBL/GenBank/DDBJ whole genome shotgun (WGS) entry which is preliminary data.</text>
</comment>
<keyword evidence="4 5" id="KW-0479">Metal-binding</keyword>
<comment type="subunit">
    <text evidence="2">Homohexamer.</text>
</comment>
<dbReference type="InterPro" id="IPR002678">
    <property type="entry name" value="DUF34/NIF3"/>
</dbReference>
<dbReference type="AlphaFoldDB" id="I7JVC1"/>
<sequence>MTKVADIVNRFEQDFPKEIASKGDPVGIQIGSMDADVTKVMTTLDVRPQVVDEAVEKGVNFIVSHHPVMFRPAKNLDFSDPQNEMYGKIIANGITVYSIHTNSDKAQDGSADWQAEELGLKDVEPFALDDDGIAIGRKGRLNEQMSAKDFAYYVKGKMNIKMVRLITDNNDKMISSVAFICGDGGKFWHQAVDEGVDAFITGDVYYHVGHDMISSGLTVVDPGHYTEKLFKYKVADRLNKWNEEYNWDVPVEISEVSTNPFQDLF</sequence>
<feature type="binding site" evidence="5">
    <location>
        <position position="66"/>
    </location>
    <ligand>
        <name>a divalent metal cation</name>
        <dbReference type="ChEBI" id="CHEBI:60240"/>
        <label>1</label>
    </ligand>
</feature>
<name>I7JVC1_9LACO</name>
<dbReference type="OrthoDB" id="9792792at2"/>